<dbReference type="Gene3D" id="3.30.1600.10">
    <property type="entry name" value="SIR2/SIRT2 'Small Domain"/>
    <property type="match status" value="1"/>
</dbReference>
<evidence type="ECO:0000313" key="3">
    <source>
        <dbReference type="Proteomes" id="UP000824145"/>
    </source>
</evidence>
<accession>A0A9D1MMM4</accession>
<dbReference type="Proteomes" id="UP000824145">
    <property type="component" value="Unassembled WGS sequence"/>
</dbReference>
<dbReference type="SUPFAM" id="SSF52467">
    <property type="entry name" value="DHS-like NAD/FAD-binding domain"/>
    <property type="match status" value="1"/>
</dbReference>
<evidence type="ECO:0000256" key="1">
    <source>
        <dbReference type="ARBA" id="ARBA00022679"/>
    </source>
</evidence>
<sequence>MENYSERLRSALRLFDEADAYLILAGAGAAYEGGLESYGALLYEKFSDLAQKYMLTDLNEGFSLLPEHALPVFYSRYYSACIQDAPQSRLHTDLFALVRRKPHFLAQFTLDSLCEKAGFAQKNILFASGSLRYLQCPNACRELVLPFVPGAPFPRCPVCGRALVPNLRLFGDKFVPTRQYGERLAAQARFIGRAKRLLIFELGCSANGRLGANAAIVSDMLMRSNENFHVLRINKYEAFALPGLERQTLLFDEQIGKVLRDMLALRPARRRGRPKYSPPARRQNGFPQ</sequence>
<reference evidence="2" key="2">
    <citation type="journal article" date="2021" name="PeerJ">
        <title>Extensive microbial diversity within the chicken gut microbiome revealed by metagenomics and culture.</title>
        <authorList>
            <person name="Gilroy R."/>
            <person name="Ravi A."/>
            <person name="Getino M."/>
            <person name="Pursley I."/>
            <person name="Horton D.L."/>
            <person name="Alikhan N.F."/>
            <person name="Baker D."/>
            <person name="Gharbi K."/>
            <person name="Hall N."/>
            <person name="Watson M."/>
            <person name="Adriaenssens E.M."/>
            <person name="Foster-Nyarko E."/>
            <person name="Jarju S."/>
            <person name="Secka A."/>
            <person name="Antonio M."/>
            <person name="Oren A."/>
            <person name="Chaudhuri R.R."/>
            <person name="La Ragione R."/>
            <person name="Hildebrand F."/>
            <person name="Pallen M.J."/>
        </authorList>
    </citation>
    <scope>NUCLEOTIDE SEQUENCE</scope>
    <source>
        <strain evidence="2">9366</strain>
    </source>
</reference>
<dbReference type="InterPro" id="IPR026591">
    <property type="entry name" value="Sirtuin_cat_small_dom_sf"/>
</dbReference>
<comment type="caution">
    <text evidence="2">The sequence shown here is derived from an EMBL/GenBank/DDBJ whole genome shotgun (WGS) entry which is preliminary data.</text>
</comment>
<dbReference type="EMBL" id="DVNJ01000024">
    <property type="protein sequence ID" value="HIU63039.1"/>
    <property type="molecule type" value="Genomic_DNA"/>
</dbReference>
<organism evidence="2 3">
    <name type="scientific">Candidatus Caccalectryoclostridium excrementigallinarum</name>
    <dbReference type="NCBI Taxonomy" id="2840710"/>
    <lineage>
        <taxon>Bacteria</taxon>
        <taxon>Bacillati</taxon>
        <taxon>Bacillota</taxon>
        <taxon>Clostridia</taxon>
        <taxon>Christensenellales</taxon>
        <taxon>Christensenellaceae</taxon>
        <taxon>Christensenellaceae incertae sedis</taxon>
        <taxon>Candidatus Caccalectryoclostridium</taxon>
    </lineage>
</organism>
<dbReference type="InterPro" id="IPR029035">
    <property type="entry name" value="DHS-like_NAD/FAD-binding_dom"/>
</dbReference>
<dbReference type="GO" id="GO:0016740">
    <property type="term" value="F:transferase activity"/>
    <property type="evidence" value="ECO:0007669"/>
    <property type="project" value="UniProtKB-KW"/>
</dbReference>
<keyword evidence="1" id="KW-0808">Transferase</keyword>
<name>A0A9D1MMM4_9FIRM</name>
<evidence type="ECO:0008006" key="4">
    <source>
        <dbReference type="Google" id="ProtNLM"/>
    </source>
</evidence>
<dbReference type="Gene3D" id="3.40.50.1220">
    <property type="entry name" value="TPP-binding domain"/>
    <property type="match status" value="1"/>
</dbReference>
<dbReference type="AlphaFoldDB" id="A0A9D1MMM4"/>
<reference evidence="2" key="1">
    <citation type="submission" date="2020-10" db="EMBL/GenBank/DDBJ databases">
        <authorList>
            <person name="Gilroy R."/>
        </authorList>
    </citation>
    <scope>NUCLEOTIDE SEQUENCE</scope>
    <source>
        <strain evidence="2">9366</strain>
    </source>
</reference>
<gene>
    <name evidence="2" type="ORF">IAB07_04670</name>
</gene>
<evidence type="ECO:0000313" key="2">
    <source>
        <dbReference type="EMBL" id="HIU63039.1"/>
    </source>
</evidence>
<protein>
    <recommendedName>
        <fullName evidence="4">Deacetylase sirtuin-type domain-containing protein</fullName>
    </recommendedName>
</protein>
<proteinExistence type="predicted"/>